<dbReference type="PANTHER" id="PTHR21496">
    <property type="entry name" value="FERREDOXIN-RELATED"/>
    <property type="match status" value="1"/>
</dbReference>
<protein>
    <recommendedName>
        <fullName evidence="5">Rieske domain-containing protein</fullName>
    </recommendedName>
</protein>
<keyword evidence="1" id="KW-0001">2Fe-2S</keyword>
<name>A0A2M8PF09_9CHLR</name>
<dbReference type="PROSITE" id="PS51296">
    <property type="entry name" value="RIESKE"/>
    <property type="match status" value="1"/>
</dbReference>
<dbReference type="EMBL" id="PGTM01000077">
    <property type="protein sequence ID" value="PJF36139.1"/>
    <property type="molecule type" value="Genomic_DNA"/>
</dbReference>
<gene>
    <name evidence="6" type="ORF">CUN49_06990</name>
</gene>
<evidence type="ECO:0000256" key="3">
    <source>
        <dbReference type="ARBA" id="ARBA00023004"/>
    </source>
</evidence>
<keyword evidence="3" id="KW-0408">Iron</keyword>
<feature type="domain" description="Rieske" evidence="5">
    <location>
        <begin position="8"/>
        <end position="111"/>
    </location>
</feature>
<organism evidence="6 7">
    <name type="scientific">Candidatus Thermofonsia Clade 1 bacterium</name>
    <dbReference type="NCBI Taxonomy" id="2364210"/>
    <lineage>
        <taxon>Bacteria</taxon>
        <taxon>Bacillati</taxon>
        <taxon>Chloroflexota</taxon>
        <taxon>Candidatus Thermofontia</taxon>
        <taxon>Candidatus Thermofonsia Clade 1</taxon>
    </lineage>
</organism>
<comment type="caution">
    <text evidence="6">The sequence shown here is derived from an EMBL/GenBank/DDBJ whole genome shotgun (WGS) entry which is preliminary data.</text>
</comment>
<accession>A0A2M8PF09</accession>
<evidence type="ECO:0000313" key="6">
    <source>
        <dbReference type="EMBL" id="PJF36139.1"/>
    </source>
</evidence>
<evidence type="ECO:0000256" key="4">
    <source>
        <dbReference type="ARBA" id="ARBA00023014"/>
    </source>
</evidence>
<reference evidence="6 7" key="1">
    <citation type="submission" date="2017-11" db="EMBL/GenBank/DDBJ databases">
        <title>Evolution of Phototrophy in the Chloroflexi Phylum Driven by Horizontal Gene Transfer.</title>
        <authorList>
            <person name="Ward L.M."/>
            <person name="Hemp J."/>
            <person name="Shih P.M."/>
            <person name="Mcglynn S.E."/>
            <person name="Fischer W."/>
        </authorList>
    </citation>
    <scope>NUCLEOTIDE SEQUENCE [LARGE SCALE GENOMIC DNA]</scope>
    <source>
        <strain evidence="6">JP3_13</strain>
    </source>
</reference>
<dbReference type="GO" id="GO:0051537">
    <property type="term" value="F:2 iron, 2 sulfur cluster binding"/>
    <property type="evidence" value="ECO:0007669"/>
    <property type="project" value="UniProtKB-KW"/>
</dbReference>
<evidence type="ECO:0000313" key="7">
    <source>
        <dbReference type="Proteomes" id="UP000229681"/>
    </source>
</evidence>
<dbReference type="Gene3D" id="2.102.10.10">
    <property type="entry name" value="Rieske [2Fe-2S] iron-sulphur domain"/>
    <property type="match status" value="1"/>
</dbReference>
<keyword evidence="4" id="KW-0411">Iron-sulfur</keyword>
<dbReference type="GO" id="GO:0004497">
    <property type="term" value="F:monooxygenase activity"/>
    <property type="evidence" value="ECO:0007669"/>
    <property type="project" value="UniProtKB-ARBA"/>
</dbReference>
<dbReference type="InterPro" id="IPR017941">
    <property type="entry name" value="Rieske_2Fe-2S"/>
</dbReference>
<dbReference type="PANTHER" id="PTHR21496:SF23">
    <property type="entry name" value="3-PHENYLPROPIONATE_CINNAMIC ACID DIOXYGENASE FERREDOXIN SUBUNIT"/>
    <property type="match status" value="1"/>
</dbReference>
<sequence length="126" mass="14305">MSATKVWVRICALEELPVGRAVNVHINNQRLVIGRCGERAYVTQGYCTHMLYALKDAKIADCTITCNLHGAQFDLRDGSVQAWVTPITDEIRERKPLRVYETEVRDGIVYLAWNAESAEKVRVRLS</sequence>
<evidence type="ECO:0000259" key="5">
    <source>
        <dbReference type="PROSITE" id="PS51296"/>
    </source>
</evidence>
<dbReference type="Pfam" id="PF00355">
    <property type="entry name" value="Rieske"/>
    <property type="match status" value="1"/>
</dbReference>
<keyword evidence="2" id="KW-0479">Metal-binding</keyword>
<dbReference type="AlphaFoldDB" id="A0A2M8PF09"/>
<dbReference type="InterPro" id="IPR036922">
    <property type="entry name" value="Rieske_2Fe-2S_sf"/>
</dbReference>
<dbReference type="SUPFAM" id="SSF50022">
    <property type="entry name" value="ISP domain"/>
    <property type="match status" value="1"/>
</dbReference>
<proteinExistence type="predicted"/>
<dbReference type="Proteomes" id="UP000229681">
    <property type="component" value="Unassembled WGS sequence"/>
</dbReference>
<evidence type="ECO:0000256" key="2">
    <source>
        <dbReference type="ARBA" id="ARBA00022723"/>
    </source>
</evidence>
<dbReference type="GO" id="GO:0046872">
    <property type="term" value="F:metal ion binding"/>
    <property type="evidence" value="ECO:0007669"/>
    <property type="project" value="UniProtKB-KW"/>
</dbReference>
<evidence type="ECO:0000256" key="1">
    <source>
        <dbReference type="ARBA" id="ARBA00022714"/>
    </source>
</evidence>
<dbReference type="GO" id="GO:0016705">
    <property type="term" value="F:oxidoreductase activity, acting on paired donors, with incorporation or reduction of molecular oxygen"/>
    <property type="evidence" value="ECO:0007669"/>
    <property type="project" value="UniProtKB-ARBA"/>
</dbReference>